<dbReference type="OrthoDB" id="3979937at2759"/>
<name>A0A1L0B3B4_9ASCO</name>
<keyword evidence="3" id="KW-0256">Endoplasmic reticulum</keyword>
<organism evidence="7 8">
    <name type="scientific">Hanseniaspora guilliermondii</name>
    <dbReference type="NCBI Taxonomy" id="56406"/>
    <lineage>
        <taxon>Eukaryota</taxon>
        <taxon>Fungi</taxon>
        <taxon>Dikarya</taxon>
        <taxon>Ascomycota</taxon>
        <taxon>Saccharomycotina</taxon>
        <taxon>Saccharomycetes</taxon>
        <taxon>Saccharomycodales</taxon>
        <taxon>Saccharomycodaceae</taxon>
        <taxon>Hanseniaspora</taxon>
    </lineage>
</organism>
<evidence type="ECO:0000256" key="2">
    <source>
        <dbReference type="ARBA" id="ARBA00022692"/>
    </source>
</evidence>
<evidence type="ECO:0000313" key="8">
    <source>
        <dbReference type="Proteomes" id="UP000183365"/>
    </source>
</evidence>
<evidence type="ECO:0000256" key="3">
    <source>
        <dbReference type="ARBA" id="ARBA00022824"/>
    </source>
</evidence>
<comment type="subcellular location">
    <subcellularLocation>
        <location evidence="1">Endoplasmic reticulum membrane</location>
        <topology evidence="1">Multi-pass membrane protein</topology>
    </subcellularLocation>
</comment>
<reference evidence="8" key="1">
    <citation type="submission" date="2016-11" db="EMBL/GenBank/DDBJ databases">
        <authorList>
            <person name="Guldener U."/>
        </authorList>
    </citation>
    <scope>NUCLEOTIDE SEQUENCE [LARGE SCALE GENOMIC DNA]</scope>
</reference>
<dbReference type="Proteomes" id="UP000183365">
    <property type="component" value="Unassembled WGS sequence"/>
</dbReference>
<protein>
    <recommendedName>
        <fullName evidence="9">Vacuolar ATPase assembly integral membrane protein VPH2</fullName>
    </recommendedName>
</protein>
<dbReference type="AlphaFoldDB" id="A0A1L0B3B4"/>
<feature type="transmembrane region" description="Helical" evidence="6">
    <location>
        <begin position="120"/>
        <end position="142"/>
    </location>
</feature>
<dbReference type="GO" id="GO:0005789">
    <property type="term" value="C:endoplasmic reticulum membrane"/>
    <property type="evidence" value="ECO:0007669"/>
    <property type="project" value="UniProtKB-SubCell"/>
</dbReference>
<feature type="transmembrane region" description="Helical" evidence="6">
    <location>
        <begin position="148"/>
        <end position="168"/>
    </location>
</feature>
<dbReference type="GO" id="GO:0070072">
    <property type="term" value="P:vacuolar proton-transporting V-type ATPase complex assembly"/>
    <property type="evidence" value="ECO:0007669"/>
    <property type="project" value="InterPro"/>
</dbReference>
<keyword evidence="4 6" id="KW-1133">Transmembrane helix</keyword>
<keyword evidence="2 6" id="KW-0812">Transmembrane</keyword>
<proteinExistence type="predicted"/>
<dbReference type="PANTHER" id="PTHR31394">
    <property type="entry name" value="TRANSMEMBRANE PROTEIN 199"/>
    <property type="match status" value="1"/>
</dbReference>
<dbReference type="Pfam" id="PF11712">
    <property type="entry name" value="Vma12"/>
    <property type="match status" value="1"/>
</dbReference>
<dbReference type="EMBL" id="FQNF01000072">
    <property type="protein sequence ID" value="SGZ40976.1"/>
    <property type="molecule type" value="Genomic_DNA"/>
</dbReference>
<keyword evidence="8" id="KW-1185">Reference proteome</keyword>
<keyword evidence="5 6" id="KW-0472">Membrane</keyword>
<evidence type="ECO:0000313" key="7">
    <source>
        <dbReference type="EMBL" id="SGZ40976.1"/>
    </source>
</evidence>
<evidence type="ECO:0008006" key="9">
    <source>
        <dbReference type="Google" id="ProtNLM"/>
    </source>
</evidence>
<accession>A0A1L0B3B4</accession>
<dbReference type="VEuPathDB" id="FungiDB:HGUI_03176"/>
<evidence type="ECO:0000256" key="4">
    <source>
        <dbReference type="ARBA" id="ARBA00022989"/>
    </source>
</evidence>
<gene>
    <name evidence="7" type="ORF">HGUI_03176</name>
</gene>
<dbReference type="InterPro" id="IPR021013">
    <property type="entry name" value="ATPase_Vma12"/>
</dbReference>
<evidence type="ECO:0000256" key="1">
    <source>
        <dbReference type="ARBA" id="ARBA00004477"/>
    </source>
</evidence>
<evidence type="ECO:0000256" key="6">
    <source>
        <dbReference type="SAM" id="Phobius"/>
    </source>
</evidence>
<sequence>MRDISEDNLFYIKLERNNVENLDVDERRAGESGYNRTRQPSSSLTIDDMILNLKNKKLRFEEINNISFATSKPKIHGMNYTSEFKELLNTIKKQQLMDVIKPPEEKQYTHQMLHKELKEIYTTILNILITVVSSIVACWYWTPFKDINLRVLLCLFVGILVLVADVVVYNSFRRYSNKDWSQKEKKME</sequence>
<dbReference type="PANTHER" id="PTHR31394:SF1">
    <property type="entry name" value="TRANSMEMBRANE PROTEIN 199"/>
    <property type="match status" value="1"/>
</dbReference>
<evidence type="ECO:0000256" key="5">
    <source>
        <dbReference type="ARBA" id="ARBA00023136"/>
    </source>
</evidence>